<keyword evidence="7" id="KW-0727">SH2 domain</keyword>
<dbReference type="InterPro" id="IPR036860">
    <property type="entry name" value="SH2_dom_sf"/>
</dbReference>
<dbReference type="PROSITE" id="PS50011">
    <property type="entry name" value="PROTEIN_KINASE_DOM"/>
    <property type="match status" value="1"/>
</dbReference>
<dbReference type="CDD" id="cd10361">
    <property type="entry name" value="SH2_Fps_family"/>
    <property type="match status" value="1"/>
</dbReference>
<evidence type="ECO:0000256" key="3">
    <source>
        <dbReference type="ARBA" id="ARBA00022777"/>
    </source>
</evidence>
<keyword evidence="2 8" id="KW-0547">Nucleotide-binding</keyword>
<evidence type="ECO:0000313" key="13">
    <source>
        <dbReference type="Proteomes" id="UP001176961"/>
    </source>
</evidence>
<keyword evidence="13" id="KW-1185">Reference proteome</keyword>
<dbReference type="InterPro" id="IPR008266">
    <property type="entry name" value="Tyr_kinase_AS"/>
</dbReference>
<dbReference type="InterPro" id="IPR020635">
    <property type="entry name" value="Tyr_kinase_cat_dom"/>
</dbReference>
<dbReference type="PROSITE" id="PS50001">
    <property type="entry name" value="SH2"/>
    <property type="match status" value="1"/>
</dbReference>
<accession>A0AA36DIA4</accession>
<keyword evidence="3 8" id="KW-0418">Kinase</keyword>
<evidence type="ECO:0000256" key="7">
    <source>
        <dbReference type="PROSITE-ProRule" id="PRU00191"/>
    </source>
</evidence>
<comment type="caution">
    <text evidence="12">The sequence shown here is derived from an EMBL/GenBank/DDBJ whole genome shotgun (WGS) entry which is preliminary data.</text>
</comment>
<dbReference type="InterPro" id="IPR000980">
    <property type="entry name" value="SH2"/>
</dbReference>
<dbReference type="CDD" id="cd00192">
    <property type="entry name" value="PTKc"/>
    <property type="match status" value="1"/>
</dbReference>
<feature type="domain" description="SH2" evidence="10">
    <location>
        <begin position="11"/>
        <end position="106"/>
    </location>
</feature>
<comment type="catalytic activity">
    <reaction evidence="6 8">
        <text>L-tyrosyl-[protein] + ATP = O-phospho-L-tyrosyl-[protein] + ADP + H(+)</text>
        <dbReference type="Rhea" id="RHEA:10596"/>
        <dbReference type="Rhea" id="RHEA-COMP:10136"/>
        <dbReference type="Rhea" id="RHEA-COMP:20101"/>
        <dbReference type="ChEBI" id="CHEBI:15378"/>
        <dbReference type="ChEBI" id="CHEBI:30616"/>
        <dbReference type="ChEBI" id="CHEBI:46858"/>
        <dbReference type="ChEBI" id="CHEBI:61978"/>
        <dbReference type="ChEBI" id="CHEBI:456216"/>
        <dbReference type="EC" id="2.7.10.2"/>
    </reaction>
</comment>
<evidence type="ECO:0000259" key="11">
    <source>
        <dbReference type="PROSITE" id="PS50011"/>
    </source>
</evidence>
<organism evidence="12 13">
    <name type="scientific">Cylicocyclus nassatus</name>
    <name type="common">Nematode worm</name>
    <dbReference type="NCBI Taxonomy" id="53992"/>
    <lineage>
        <taxon>Eukaryota</taxon>
        <taxon>Metazoa</taxon>
        <taxon>Ecdysozoa</taxon>
        <taxon>Nematoda</taxon>
        <taxon>Chromadorea</taxon>
        <taxon>Rhabditida</taxon>
        <taxon>Rhabditina</taxon>
        <taxon>Rhabditomorpha</taxon>
        <taxon>Strongyloidea</taxon>
        <taxon>Strongylidae</taxon>
        <taxon>Cylicocyclus</taxon>
    </lineage>
</organism>
<name>A0AA36DIA4_CYLNA</name>
<dbReference type="EMBL" id="CATQJL010000001">
    <property type="protein sequence ID" value="CAJ0588132.1"/>
    <property type="molecule type" value="Genomic_DNA"/>
</dbReference>
<feature type="region of interest" description="Disordered" evidence="9">
    <location>
        <begin position="418"/>
        <end position="441"/>
    </location>
</feature>
<evidence type="ECO:0000256" key="2">
    <source>
        <dbReference type="ARBA" id="ARBA00022741"/>
    </source>
</evidence>
<dbReference type="InterPro" id="IPR050198">
    <property type="entry name" value="Non-receptor_tyrosine_kinases"/>
</dbReference>
<dbReference type="InterPro" id="IPR000719">
    <property type="entry name" value="Prot_kinase_dom"/>
</dbReference>
<feature type="domain" description="Protein kinase" evidence="11">
    <location>
        <begin position="121"/>
        <end position="399"/>
    </location>
</feature>
<dbReference type="Pfam" id="PF07714">
    <property type="entry name" value="PK_Tyr_Ser-Thr"/>
    <property type="match status" value="1"/>
</dbReference>
<dbReference type="Pfam" id="PF00017">
    <property type="entry name" value="SH2"/>
    <property type="match status" value="1"/>
</dbReference>
<dbReference type="SUPFAM" id="SSF55550">
    <property type="entry name" value="SH2 domain"/>
    <property type="match status" value="1"/>
</dbReference>
<sequence length="441" mass="51170">MAANNLENQPWYHGLRPRKDILSLLNQPGDWLVRTTDSREIPEIIISLKNQKRQHSHLTLKFQNGKWALGALVKKKNCPKFDTVVELVEYYQKHDLPGHLRMVKPIYRPKWLIKHAACTFDIHKDLIGKGNFCQVYRGMYEREPNDIVQVAIKICHGASIETVTEESKQARESMIHEAHLMSFYVHKNVIQLYGVACDHYPVMIVMEFCPGGNLQEHLQKHKGKIEINELVGYASETARGMRYLHSKSCVHRDLAARNCLISEDGILKISDFGLSKIAEELVGGKQEEGEEPPLEQIPLRWMAPECLKRPQLWSLKSDVWSYGVLLYEIFNDGDKPWPDDPPKRIATHIRKGRMPDYPEKTPKPFKKLMGEIWTLNPDQRPTMDDIYKTIRALRKREFRILLPSKTLIKQLCSTTRSKTETYVEDSDETNMSRSREKSVMQ</sequence>
<dbReference type="PANTHER" id="PTHR24418">
    <property type="entry name" value="TYROSINE-PROTEIN KINASE"/>
    <property type="match status" value="1"/>
</dbReference>
<gene>
    <name evidence="12" type="ORF">CYNAS_LOCUS115</name>
</gene>
<dbReference type="SMART" id="SM00219">
    <property type="entry name" value="TyrKc"/>
    <property type="match status" value="1"/>
</dbReference>
<dbReference type="EC" id="2.7.10.2" evidence="8"/>
<comment type="similarity">
    <text evidence="8">Belongs to the protein kinase superfamily. Tyr protein kinase family.</text>
</comment>
<protein>
    <recommendedName>
        <fullName evidence="8">Tyrosine-protein kinase</fullName>
        <ecNumber evidence="8">2.7.10.2</ecNumber>
    </recommendedName>
</protein>
<dbReference type="InterPro" id="IPR035849">
    <property type="entry name" value="Fes/Fps/Fer_SH2"/>
</dbReference>
<proteinExistence type="inferred from homology"/>
<evidence type="ECO:0000256" key="9">
    <source>
        <dbReference type="SAM" id="MobiDB-lite"/>
    </source>
</evidence>
<evidence type="ECO:0000256" key="4">
    <source>
        <dbReference type="ARBA" id="ARBA00022840"/>
    </source>
</evidence>
<dbReference type="Gene3D" id="1.10.510.10">
    <property type="entry name" value="Transferase(Phosphotransferase) domain 1"/>
    <property type="match status" value="1"/>
</dbReference>
<dbReference type="InterPro" id="IPR001245">
    <property type="entry name" value="Ser-Thr/Tyr_kinase_cat_dom"/>
</dbReference>
<dbReference type="PRINTS" id="PR00109">
    <property type="entry name" value="TYRKINASE"/>
</dbReference>
<dbReference type="Proteomes" id="UP001176961">
    <property type="component" value="Unassembled WGS sequence"/>
</dbReference>
<keyword evidence="1 8" id="KW-0808">Transferase</keyword>
<dbReference type="SMART" id="SM00252">
    <property type="entry name" value="SH2"/>
    <property type="match status" value="1"/>
</dbReference>
<dbReference type="Gene3D" id="3.30.200.20">
    <property type="entry name" value="Phosphorylase Kinase, domain 1"/>
    <property type="match status" value="1"/>
</dbReference>
<evidence type="ECO:0000259" key="10">
    <source>
        <dbReference type="PROSITE" id="PS50001"/>
    </source>
</evidence>
<keyword evidence="4 8" id="KW-0067">ATP-binding</keyword>
<evidence type="ECO:0000256" key="8">
    <source>
        <dbReference type="RuleBase" id="RU362096"/>
    </source>
</evidence>
<evidence type="ECO:0000313" key="12">
    <source>
        <dbReference type="EMBL" id="CAJ0588132.1"/>
    </source>
</evidence>
<dbReference type="GO" id="GO:0005524">
    <property type="term" value="F:ATP binding"/>
    <property type="evidence" value="ECO:0007669"/>
    <property type="project" value="UniProtKB-KW"/>
</dbReference>
<dbReference type="PROSITE" id="PS00109">
    <property type="entry name" value="PROTEIN_KINASE_TYR"/>
    <property type="match status" value="1"/>
</dbReference>
<evidence type="ECO:0000256" key="5">
    <source>
        <dbReference type="ARBA" id="ARBA00023137"/>
    </source>
</evidence>
<evidence type="ECO:0000256" key="1">
    <source>
        <dbReference type="ARBA" id="ARBA00022679"/>
    </source>
</evidence>
<dbReference type="SUPFAM" id="SSF56112">
    <property type="entry name" value="Protein kinase-like (PK-like)"/>
    <property type="match status" value="1"/>
</dbReference>
<dbReference type="InterPro" id="IPR011009">
    <property type="entry name" value="Kinase-like_dom_sf"/>
</dbReference>
<dbReference type="GO" id="GO:0004715">
    <property type="term" value="F:non-membrane spanning protein tyrosine kinase activity"/>
    <property type="evidence" value="ECO:0007669"/>
    <property type="project" value="UniProtKB-EC"/>
</dbReference>
<evidence type="ECO:0000256" key="6">
    <source>
        <dbReference type="ARBA" id="ARBA00051245"/>
    </source>
</evidence>
<dbReference type="AlphaFoldDB" id="A0AA36DIA4"/>
<reference evidence="12" key="1">
    <citation type="submission" date="2023-07" db="EMBL/GenBank/DDBJ databases">
        <authorList>
            <consortium name="CYATHOMIX"/>
        </authorList>
    </citation>
    <scope>NUCLEOTIDE SEQUENCE</scope>
    <source>
        <strain evidence="12">N/A</strain>
    </source>
</reference>
<keyword evidence="5 8" id="KW-0829">Tyrosine-protein kinase</keyword>
<dbReference type="Gene3D" id="3.30.505.10">
    <property type="entry name" value="SH2 domain"/>
    <property type="match status" value="1"/>
</dbReference>